<dbReference type="InterPro" id="IPR011701">
    <property type="entry name" value="MFS"/>
</dbReference>
<keyword evidence="9" id="KW-1185">Reference proteome</keyword>
<keyword evidence="2" id="KW-0813">Transport</keyword>
<feature type="transmembrane region" description="Helical" evidence="6">
    <location>
        <begin position="335"/>
        <end position="355"/>
    </location>
</feature>
<feature type="transmembrane region" description="Helical" evidence="6">
    <location>
        <begin position="411"/>
        <end position="429"/>
    </location>
</feature>
<evidence type="ECO:0000259" key="7">
    <source>
        <dbReference type="PROSITE" id="PS50850"/>
    </source>
</evidence>
<feature type="transmembrane region" description="Helical" evidence="6">
    <location>
        <begin position="435"/>
        <end position="455"/>
    </location>
</feature>
<dbReference type="PROSITE" id="PS50850">
    <property type="entry name" value="MFS"/>
    <property type="match status" value="1"/>
</dbReference>
<dbReference type="Gene3D" id="1.20.1720.10">
    <property type="entry name" value="Multidrug resistance protein D"/>
    <property type="match status" value="1"/>
</dbReference>
<evidence type="ECO:0000256" key="6">
    <source>
        <dbReference type="SAM" id="Phobius"/>
    </source>
</evidence>
<keyword evidence="5 6" id="KW-0472">Membrane</keyword>
<reference evidence="8 9" key="2">
    <citation type="journal article" date="2022" name="Arch. Microbiol.">
        <title>Rhodococcus pseudokoreensis sp. nov. isolated from the rhizosphere of young M26 apple rootstocks.</title>
        <authorList>
            <person name="Kampfer P."/>
            <person name="Glaeser S.P."/>
            <person name="Blom J."/>
            <person name="Wolf J."/>
            <person name="Benning S."/>
            <person name="Schloter M."/>
            <person name="Neumann-Schaal M."/>
        </authorList>
    </citation>
    <scope>NUCLEOTIDE SEQUENCE [LARGE SCALE GENOMIC DNA]</scope>
    <source>
        <strain evidence="8 9">R79</strain>
    </source>
</reference>
<reference evidence="8 9" key="1">
    <citation type="journal article" date="2021" name="Microbiol. Resour. Announc.">
        <title>Complete Genome Sequences of Two Rhodococcus sp. Strains with Large and Linear Chromosomes, Isolated from Apple Rhizosphere.</title>
        <authorList>
            <person name="Benning S."/>
            <person name="Brugnone N."/>
            <person name="Siani R."/>
            <person name="Kublik S."/>
            <person name="Schloter M."/>
            <person name="Rad V."/>
        </authorList>
    </citation>
    <scope>NUCLEOTIDE SEQUENCE [LARGE SCALE GENOMIC DNA]</scope>
    <source>
        <strain evidence="8 9">R79</strain>
    </source>
</reference>
<feature type="transmembrane region" description="Helical" evidence="6">
    <location>
        <begin position="173"/>
        <end position="195"/>
    </location>
</feature>
<dbReference type="SUPFAM" id="SSF103473">
    <property type="entry name" value="MFS general substrate transporter"/>
    <property type="match status" value="1"/>
</dbReference>
<dbReference type="PANTHER" id="PTHR23501">
    <property type="entry name" value="MAJOR FACILITATOR SUPERFAMILY"/>
    <property type="match status" value="1"/>
</dbReference>
<feature type="transmembrane region" description="Helical" evidence="6">
    <location>
        <begin position="87"/>
        <end position="106"/>
    </location>
</feature>
<evidence type="ECO:0000256" key="3">
    <source>
        <dbReference type="ARBA" id="ARBA00022692"/>
    </source>
</evidence>
<evidence type="ECO:0000256" key="5">
    <source>
        <dbReference type="ARBA" id="ARBA00023136"/>
    </source>
</evidence>
<gene>
    <name evidence="8" type="ORF">JWS13_44280</name>
</gene>
<evidence type="ECO:0000313" key="8">
    <source>
        <dbReference type="EMBL" id="QSE95133.1"/>
    </source>
</evidence>
<dbReference type="InterPro" id="IPR020846">
    <property type="entry name" value="MFS_dom"/>
</dbReference>
<feature type="domain" description="Major facilitator superfamily (MFS) profile" evidence="7">
    <location>
        <begin position="22"/>
        <end position="462"/>
    </location>
</feature>
<name>A0A974WF21_9NOCA</name>
<feature type="transmembrane region" description="Helical" evidence="6">
    <location>
        <begin position="234"/>
        <end position="252"/>
    </location>
</feature>
<dbReference type="EMBL" id="CP070619">
    <property type="protein sequence ID" value="QSE95133.1"/>
    <property type="molecule type" value="Genomic_DNA"/>
</dbReference>
<organism evidence="8 9">
    <name type="scientific">Rhodococcus pseudokoreensis</name>
    <dbReference type="NCBI Taxonomy" id="2811421"/>
    <lineage>
        <taxon>Bacteria</taxon>
        <taxon>Bacillati</taxon>
        <taxon>Actinomycetota</taxon>
        <taxon>Actinomycetes</taxon>
        <taxon>Mycobacteriales</taxon>
        <taxon>Nocardiaceae</taxon>
        <taxon>Rhodococcus</taxon>
    </lineage>
</organism>
<evidence type="ECO:0000256" key="4">
    <source>
        <dbReference type="ARBA" id="ARBA00022989"/>
    </source>
</evidence>
<dbReference type="InterPro" id="IPR036259">
    <property type="entry name" value="MFS_trans_sf"/>
</dbReference>
<feature type="transmembrane region" description="Helical" evidence="6">
    <location>
        <begin position="273"/>
        <end position="295"/>
    </location>
</feature>
<dbReference type="Proteomes" id="UP000662986">
    <property type="component" value="Chromosome"/>
</dbReference>
<feature type="transmembrane region" description="Helical" evidence="6">
    <location>
        <begin position="145"/>
        <end position="167"/>
    </location>
</feature>
<comment type="subcellular location">
    <subcellularLocation>
        <location evidence="1">Cell membrane</location>
        <topology evidence="1">Multi-pass membrane protein</topology>
    </subcellularLocation>
</comment>
<keyword evidence="3 6" id="KW-0812">Transmembrane</keyword>
<feature type="transmembrane region" description="Helical" evidence="6">
    <location>
        <begin position="361"/>
        <end position="382"/>
    </location>
</feature>
<feature type="transmembrane region" description="Helical" evidence="6">
    <location>
        <begin position="207"/>
        <end position="228"/>
    </location>
</feature>
<evidence type="ECO:0000256" key="1">
    <source>
        <dbReference type="ARBA" id="ARBA00004651"/>
    </source>
</evidence>
<evidence type="ECO:0000256" key="2">
    <source>
        <dbReference type="ARBA" id="ARBA00022448"/>
    </source>
</evidence>
<proteinExistence type="predicted"/>
<dbReference type="Pfam" id="PF07690">
    <property type="entry name" value="MFS_1"/>
    <property type="match status" value="1"/>
</dbReference>
<feature type="transmembrane region" description="Helical" evidence="6">
    <location>
        <begin position="112"/>
        <end position="133"/>
    </location>
</feature>
<accession>A0A974WF21</accession>
<dbReference type="PANTHER" id="PTHR23501:SF154">
    <property type="entry name" value="MULTIDRUG-EFFLUX TRANSPORTER RV1634-RELATED"/>
    <property type="match status" value="1"/>
</dbReference>
<protein>
    <submittedName>
        <fullName evidence="8">MFS transporter</fullName>
    </submittedName>
</protein>
<feature type="transmembrane region" description="Helical" evidence="6">
    <location>
        <begin position="24"/>
        <end position="44"/>
    </location>
</feature>
<dbReference type="PRINTS" id="PR01036">
    <property type="entry name" value="TCRTETB"/>
</dbReference>
<dbReference type="RefSeq" id="WP_206011379.1">
    <property type="nucleotide sequence ID" value="NZ_CP070619.1"/>
</dbReference>
<sequence>MTTTAPSQAGWSELLGPRYRSTSAVLAGGVGLHAVNIFLTTSLLPTAIGELGHESLYAWSATVFMVASVISSMTVSRLLAHRGPLGAYLFALAPFFAGTMICAIGPSMEVLLVGRAVQGIGGGLLAGSSYAVLREALPERLWARATALVSAMWGVGTLAGPAIGGLFAQLGQWRLAFVTLAVVAATIAMIAPRALPRTERVRGSEPVPTTSLTLLTLATIAISVAGILGNRTHMLILIAVGVAFIAAFLAWERRSPRRVLPRSTYRRASSLKWIYLTIAVLASGTVSEAFTPLFGQRLAGLAPFAAGFLGTMMSVGWSVTMIFSSYISRPRAKTVAMLTGPLILAAGLLLTAALWREDAGRAVAILWAVTLAAAGAGIGLAFPHLMVAAMQSTDDAQEGAKAAAGLNTVKLIAMAVGSAVAGVLVNLGAPSTLAAAQLLFLGLGVIATAGVFTAYRATREAGRDVADPS</sequence>
<feature type="transmembrane region" description="Helical" evidence="6">
    <location>
        <begin position="56"/>
        <end position="75"/>
    </location>
</feature>
<dbReference type="Gene3D" id="1.20.1250.20">
    <property type="entry name" value="MFS general substrate transporter like domains"/>
    <property type="match status" value="1"/>
</dbReference>
<feature type="transmembrane region" description="Helical" evidence="6">
    <location>
        <begin position="301"/>
        <end position="323"/>
    </location>
</feature>
<evidence type="ECO:0000313" key="9">
    <source>
        <dbReference type="Proteomes" id="UP000662986"/>
    </source>
</evidence>
<keyword evidence="4 6" id="KW-1133">Transmembrane helix</keyword>